<dbReference type="RefSeq" id="WP_344726680.1">
    <property type="nucleotide sequence ID" value="NZ_BAAAUS010000039.1"/>
</dbReference>
<dbReference type="Pfam" id="PF01370">
    <property type="entry name" value="Epimerase"/>
    <property type="match status" value="1"/>
</dbReference>
<sequence length="288" mass="30940">MRIAVTGAAGRLGRYVVARALEAGHGVIAVDLPSVLPAAPADVEWRAADLTELDQVRAALSGADAVVHLGALTSPRYPEPEVHCTNAGGTYNVLVAAEEHGFRAVCVASSVNAIGGIYSADPRYDYFPVDEEHPSYCEDSYSLSKWLVEQQMAAFARRRPHVPFSALRLHALREDITAARKAGDGDDQHERLHLWGWTSFDSAAAACLLALHRPAPGHGVYNIVGTRTASTTASESLAWRWYPQVPLRAPLPGDTGFYSTAKALAELGWDARDEHPAVSAGEQPPPSD</sequence>
<dbReference type="PANTHER" id="PTHR43103:SF5">
    <property type="entry name" value="4-EPIMERASE, PUTATIVE (AFU_ORTHOLOGUE AFUA_7G00360)-RELATED"/>
    <property type="match status" value="1"/>
</dbReference>
<evidence type="ECO:0000313" key="6">
    <source>
        <dbReference type="Proteomes" id="UP001597114"/>
    </source>
</evidence>
<name>A0ABW4FA58_9PSEU</name>
<evidence type="ECO:0000313" key="5">
    <source>
        <dbReference type="EMBL" id="MFD1524096.1"/>
    </source>
</evidence>
<evidence type="ECO:0000256" key="2">
    <source>
        <dbReference type="ARBA" id="ARBA00023002"/>
    </source>
</evidence>
<comment type="similarity">
    <text evidence="1">Belongs to the NAD(P)-dependent epimerase/dehydratase family.</text>
</comment>
<keyword evidence="6" id="KW-1185">Reference proteome</keyword>
<dbReference type="InterPro" id="IPR036291">
    <property type="entry name" value="NAD(P)-bd_dom_sf"/>
</dbReference>
<protein>
    <submittedName>
        <fullName evidence="5">NAD-dependent epimerase/dehydratase family protein</fullName>
    </submittedName>
</protein>
<accession>A0ABW4FA58</accession>
<evidence type="ECO:0000259" key="4">
    <source>
        <dbReference type="Pfam" id="PF01370"/>
    </source>
</evidence>
<keyword evidence="2" id="KW-0560">Oxidoreductase</keyword>
<gene>
    <name evidence="5" type="ORF">ACFSJD_41880</name>
</gene>
<reference evidence="6" key="1">
    <citation type="journal article" date="2019" name="Int. J. Syst. Evol. Microbiol.">
        <title>The Global Catalogue of Microorganisms (GCM) 10K type strain sequencing project: providing services to taxonomists for standard genome sequencing and annotation.</title>
        <authorList>
            <consortium name="The Broad Institute Genomics Platform"/>
            <consortium name="The Broad Institute Genome Sequencing Center for Infectious Disease"/>
            <person name="Wu L."/>
            <person name="Ma J."/>
        </authorList>
    </citation>
    <scope>NUCLEOTIDE SEQUENCE [LARGE SCALE GENOMIC DNA]</scope>
    <source>
        <strain evidence="6">CCM 7043</strain>
    </source>
</reference>
<dbReference type="SUPFAM" id="SSF51735">
    <property type="entry name" value="NAD(P)-binding Rossmann-fold domains"/>
    <property type="match status" value="1"/>
</dbReference>
<comment type="caution">
    <text evidence="5">The sequence shown here is derived from an EMBL/GenBank/DDBJ whole genome shotgun (WGS) entry which is preliminary data.</text>
</comment>
<feature type="domain" description="NAD-dependent epimerase/dehydratase" evidence="4">
    <location>
        <begin position="3"/>
        <end position="169"/>
    </location>
</feature>
<dbReference type="Proteomes" id="UP001597114">
    <property type="component" value="Unassembled WGS sequence"/>
</dbReference>
<dbReference type="InterPro" id="IPR001509">
    <property type="entry name" value="Epimerase_deHydtase"/>
</dbReference>
<organism evidence="5 6">
    <name type="scientific">Pseudonocardia yunnanensis</name>
    <dbReference type="NCBI Taxonomy" id="58107"/>
    <lineage>
        <taxon>Bacteria</taxon>
        <taxon>Bacillati</taxon>
        <taxon>Actinomycetota</taxon>
        <taxon>Actinomycetes</taxon>
        <taxon>Pseudonocardiales</taxon>
        <taxon>Pseudonocardiaceae</taxon>
        <taxon>Pseudonocardia</taxon>
    </lineage>
</organism>
<dbReference type="PANTHER" id="PTHR43103">
    <property type="entry name" value="NUCLEOSIDE-DIPHOSPHATE-SUGAR EPIMERASE"/>
    <property type="match status" value="1"/>
</dbReference>
<evidence type="ECO:0000256" key="1">
    <source>
        <dbReference type="ARBA" id="ARBA00007637"/>
    </source>
</evidence>
<dbReference type="Gene3D" id="3.40.50.720">
    <property type="entry name" value="NAD(P)-binding Rossmann-like Domain"/>
    <property type="match status" value="1"/>
</dbReference>
<proteinExistence type="inferred from homology"/>
<dbReference type="EMBL" id="JBHUCO010000076">
    <property type="protein sequence ID" value="MFD1524096.1"/>
    <property type="molecule type" value="Genomic_DNA"/>
</dbReference>
<evidence type="ECO:0000256" key="3">
    <source>
        <dbReference type="ARBA" id="ARBA00023027"/>
    </source>
</evidence>
<keyword evidence="3" id="KW-0520">NAD</keyword>